<evidence type="ECO:0000313" key="5">
    <source>
        <dbReference type="Proteomes" id="UP000001058"/>
    </source>
</evidence>
<evidence type="ECO:0000259" key="3">
    <source>
        <dbReference type="Pfam" id="PF13679"/>
    </source>
</evidence>
<feature type="domain" description="Methyltransferase" evidence="3">
    <location>
        <begin position="343"/>
        <end position="458"/>
    </location>
</feature>
<feature type="region of interest" description="Disordered" evidence="1">
    <location>
        <begin position="1641"/>
        <end position="1660"/>
    </location>
</feature>
<organism evidence="5">
    <name type="scientific">Volvox carteri f. nagariensis</name>
    <dbReference type="NCBI Taxonomy" id="3068"/>
    <lineage>
        <taxon>Eukaryota</taxon>
        <taxon>Viridiplantae</taxon>
        <taxon>Chlorophyta</taxon>
        <taxon>core chlorophytes</taxon>
        <taxon>Chlorophyceae</taxon>
        <taxon>CS clade</taxon>
        <taxon>Chlamydomonadales</taxon>
        <taxon>Volvocaceae</taxon>
        <taxon>Volvox</taxon>
    </lineage>
</organism>
<feature type="compositionally biased region" description="Pro residues" evidence="1">
    <location>
        <begin position="538"/>
        <end position="558"/>
    </location>
</feature>
<gene>
    <name evidence="4" type="ORF">VOLCADRAFT_104625</name>
</gene>
<evidence type="ECO:0000256" key="1">
    <source>
        <dbReference type="SAM" id="MobiDB-lite"/>
    </source>
</evidence>
<sequence length="2189" mass="226659">MTQGSRGFRPIPPCTLSLRLAHLAHRIEATYIPELAKPGAHTCRRQLALSSVPAPARSPAPTGGEATPSTSPSTAPASKPERSAAGGAAAAVPDDWRQEVIAALAQAEGFAELTIRTKAASAAAQSWHTVTARPVLLGGTRHLQVTTFTVRQSTSVNHPLGLAAASAAGPGGTAAVAAVDAVVRPLLEAGGLGSVTLRTSSQDLTVQITKRGKGIVHRGAPQSRPALVTSEPGRALSHDRTKDTPIPANQPHPFLQRIGFQTADGRIRANMQDKFSQVNEFLKLLGHTGFIQQQLQLQQQQQQQQRAGAIDGATAPEVAVVAATATAGRQFIQEEAEPGGGPRRALHILDCGCGSSHLTFGTYHYLNHVLGLQTTLTGVDVNGALMTKANEHARQLGLQGARFDTAPIGQYSPAIPPDIVLALHACDTATDDALALAVKQGSPLILAVPCCHAHLHKQLSGRTPTSRPPWSPLLRHGILKQRQLDLLTDSLRAQLLRVAGYRTDVVEFVSTEHTPRNLLIRAVRQQQVAQQQSKGPAVPSPSPSAVAPPPPPPPPPPSWRRQQLSAAREYLALRDYWGVTPRLEDEDARRCSPQSGGAEHLHGLLFNPGMSTPVLATAWEAGPPSSPAIRPQRLNRLYLKPPVTAEPSIASSRVPSTTIGDVVYPSIDTNGSSTQPATVLATPANPGGSKSIDNVSANTDGILCKSRGGSGSGGTIIPSRSGRSSKRLAPVNLRVTPSHVRPPQVDGSMTSTAAAAAAAVGAVANASCSDLHGGRSNHGSALEPLFFHSDDGERSMTIIADDPDLLMNSPSGATYQETPAKPPFAASEATTIPITMPAAFTTNAGITATSLMRGAVHRPTARSAPAVAESTAVDVEGYLPLAVTTRSQAAAVKPPGHVHDDLDMAQLPVQGDGNGRPAPSLVPAGHVRAREAAVSPVPPAGADCEPQQLPGTDAVVGSHSTEVMAHAVAGGTCRIRMKLHSSNPEQLRPSMLAPLARLLLPYSWALQSVAARPGCLELVLDYTMLENVAVQLHGRRAGDASTASGLAAAAAADPDAMISDGQVAELLSYLQCQGLVDPSQEPMVTVQVNQQLRRLQWQGHEPQAALTSPRPGPSDDLLSWCTGEPSSSHTNTTAVTTIAASATAGMSERPALQTSGGWFCHAGSGQAVTEEVGLTSTQPDAAPVCLVAPCVGPAAAAVLYVAVPCAGLHTCTVRCLGCFLPVQQLQRLSTAAIHDTAAAAAAGMPRLGMDWADAVDLAAAAAGAEGDVLIIQLDSLPRHSTLLQVELRMGGKSLKDGAAAAGAVQPLQQAEEEHQPPMPAQLVTEPLSAAAPVLFLRACACDRDEVCRCSCARRIRPGWTSMVGGSVIDRDVNESGCGVLSMATARGVAAELKDLKTRILASRVAGAAQSSADAHALASAAPVPGTSAAAAAAGELDEIGAAAATAAIAVREFISDLGLLLDTAACVQLQEGEEEEEDDEEAAVGNCLSYNRVIRGLLLQRLGFAGSGAIELPDDVSGAAIDGSDSTTAQFRQHLADTAVTLLAGCLELSLPYTARLVSSCSAGQLRLCSEDVLVAAVAVDEVEVAARLENLLRFTDPPCLPQKSPQPLPPSPPSHRANGTAAGSSGDVRAIVIPRTATPLASSSMHASTSSTLPQVALSGKERQQQHRGAVDATCSGGGAADGAAVAAVAVGSPAVAPLVSPSVVAFFSPPAVAGAAPVDDSSPTRPPLRPSLSTSLLLEHQHAHNVNVNSSVNHFLSQRQGRNGVGIEFRHSSGPGFETGSGFPGPNTPGTSPGGLVQSLSGSVAVLQGPHLRLRPPAPGQDTFAVPSSLPSLPSSAQTQPLRYRRFSRVLEAVAAAAGGAEARVQTESEGRSLGLDPVLTTGRLVGSGTAGGDAPAHCAEQEDSFQSGQVDRRGAQEQTLVGASPVSSSCVKATAVSQWQVAAAATGPPPPLPPHGSSGAPAGSSGTTTFLGRVGSQVLACLTGFASPHMEQAFWQDTTIRLQAMCRLYAGITLVFVSLSVGRAFIEDGLPAAAFMALYQGGQALLLAVFGLLGDGRPERLFGAVVTCTGLRAVCHSLLSRGLAPLPSFVLPLCHMGVDVFNEAVAKAVFEQLPVWLFLTLLIFLELPTAYALYYFLDGHGQGLLARCLLLRLAVFGVLRTAVVIGIQAAWRVQFLARRAAQAKRD</sequence>
<reference evidence="4 5" key="1">
    <citation type="journal article" date="2010" name="Science">
        <title>Genomic analysis of organismal complexity in the multicellular green alga Volvox carteri.</title>
        <authorList>
            <person name="Prochnik S.E."/>
            <person name="Umen J."/>
            <person name="Nedelcu A.M."/>
            <person name="Hallmann A."/>
            <person name="Miller S.M."/>
            <person name="Nishii I."/>
            <person name="Ferris P."/>
            <person name="Kuo A."/>
            <person name="Mitros T."/>
            <person name="Fritz-Laylin L.K."/>
            <person name="Hellsten U."/>
            <person name="Chapman J."/>
            <person name="Simakov O."/>
            <person name="Rensing S.A."/>
            <person name="Terry A."/>
            <person name="Pangilinan J."/>
            <person name="Kapitonov V."/>
            <person name="Jurka J."/>
            <person name="Salamov A."/>
            <person name="Shapiro H."/>
            <person name="Schmutz J."/>
            <person name="Grimwood J."/>
            <person name="Lindquist E."/>
            <person name="Lucas S."/>
            <person name="Grigoriev I.V."/>
            <person name="Schmitt R."/>
            <person name="Kirk D."/>
            <person name="Rokhsar D.S."/>
        </authorList>
    </citation>
    <scope>NUCLEOTIDE SEQUENCE [LARGE SCALE GENOMIC DNA]</scope>
    <source>
        <strain evidence="5">f. Nagariensis / Eve</strain>
    </source>
</reference>
<dbReference type="OrthoDB" id="547169at2759"/>
<keyword evidence="5" id="KW-1185">Reference proteome</keyword>
<evidence type="ECO:0000256" key="2">
    <source>
        <dbReference type="SAM" id="Phobius"/>
    </source>
</evidence>
<feature type="region of interest" description="Disordered" evidence="1">
    <location>
        <begin position="217"/>
        <end position="251"/>
    </location>
</feature>
<name>D8TUZ0_VOLCA</name>
<feature type="compositionally biased region" description="Pro residues" evidence="1">
    <location>
        <begin position="1599"/>
        <end position="1614"/>
    </location>
</feature>
<dbReference type="PANTHER" id="PTHR13369:SF3">
    <property type="entry name" value="METHYLTRANSFERASE DOMAIN-CONTAINING PROTEIN"/>
    <property type="match status" value="1"/>
</dbReference>
<feature type="region of interest" description="Disordered" evidence="1">
    <location>
        <begin position="703"/>
        <end position="726"/>
    </location>
</feature>
<keyword evidence="2" id="KW-0812">Transmembrane</keyword>
<dbReference type="PANTHER" id="PTHR13369">
    <property type="match status" value="1"/>
</dbReference>
<feature type="region of interest" description="Disordered" evidence="1">
    <location>
        <begin position="525"/>
        <end position="562"/>
    </location>
</feature>
<feature type="region of interest" description="Disordered" evidence="1">
    <location>
        <begin position="51"/>
        <end position="91"/>
    </location>
</feature>
<feature type="transmembrane region" description="Helical" evidence="2">
    <location>
        <begin position="2035"/>
        <end position="2057"/>
    </location>
</feature>
<dbReference type="STRING" id="3068.D8TUZ0"/>
<feature type="transmembrane region" description="Helical" evidence="2">
    <location>
        <begin position="2064"/>
        <end position="2082"/>
    </location>
</feature>
<proteinExistence type="predicted"/>
<feature type="region of interest" description="Disordered" evidence="1">
    <location>
        <begin position="1813"/>
        <end position="1841"/>
    </location>
</feature>
<feature type="region of interest" description="Disordered" evidence="1">
    <location>
        <begin position="1945"/>
        <end position="1969"/>
    </location>
</feature>
<feature type="transmembrane region" description="Helical" evidence="2">
    <location>
        <begin position="2118"/>
        <end position="2140"/>
    </location>
</feature>
<feature type="compositionally biased region" description="Low complexity" evidence="1">
    <location>
        <begin position="1786"/>
        <end position="1797"/>
    </location>
</feature>
<dbReference type="InParanoid" id="D8TUZ0"/>
<feature type="region of interest" description="Disordered" evidence="1">
    <location>
        <begin position="1889"/>
        <end position="1924"/>
    </location>
</feature>
<protein>
    <recommendedName>
        <fullName evidence="3">Methyltransferase domain-containing protein</fullName>
    </recommendedName>
</protein>
<dbReference type="Gene3D" id="3.40.50.150">
    <property type="entry name" value="Vaccinia Virus protein VP39"/>
    <property type="match status" value="1"/>
</dbReference>
<dbReference type="GeneID" id="9619523"/>
<dbReference type="RefSeq" id="XP_002950128.1">
    <property type="nucleotide sequence ID" value="XM_002950082.1"/>
</dbReference>
<dbReference type="GO" id="GO:0005737">
    <property type="term" value="C:cytoplasm"/>
    <property type="evidence" value="ECO:0007669"/>
    <property type="project" value="TreeGrafter"/>
</dbReference>
<feature type="transmembrane region" description="Helical" evidence="2">
    <location>
        <begin position="2152"/>
        <end position="2174"/>
    </location>
</feature>
<dbReference type="KEGG" id="vcn:VOLCADRAFT_104625"/>
<feature type="region of interest" description="Disordered" evidence="1">
    <location>
        <begin position="1772"/>
        <end position="1800"/>
    </location>
</feature>
<keyword evidence="2" id="KW-0472">Membrane</keyword>
<feature type="compositionally biased region" description="Low complexity" evidence="1">
    <location>
        <begin position="1642"/>
        <end position="1653"/>
    </location>
</feature>
<dbReference type="SUPFAM" id="SSF53335">
    <property type="entry name" value="S-adenosyl-L-methionine-dependent methyltransferases"/>
    <property type="match status" value="1"/>
</dbReference>
<keyword evidence="2" id="KW-1133">Transmembrane helix</keyword>
<dbReference type="eggNOG" id="ENOG502S5SB">
    <property type="taxonomic scope" value="Eukaryota"/>
</dbReference>
<dbReference type="Proteomes" id="UP000001058">
    <property type="component" value="Unassembled WGS sequence"/>
</dbReference>
<feature type="compositionally biased region" description="Low complexity" evidence="1">
    <location>
        <begin position="1958"/>
        <end position="1969"/>
    </location>
</feature>
<dbReference type="EMBL" id="GL378338">
    <property type="protein sequence ID" value="EFJ48796.1"/>
    <property type="molecule type" value="Genomic_DNA"/>
</dbReference>
<feature type="region of interest" description="Disordered" evidence="1">
    <location>
        <begin position="1597"/>
        <end position="1626"/>
    </location>
</feature>
<evidence type="ECO:0000313" key="4">
    <source>
        <dbReference type="EMBL" id="EFJ48796.1"/>
    </source>
</evidence>
<dbReference type="InterPro" id="IPR029063">
    <property type="entry name" value="SAM-dependent_MTases_sf"/>
</dbReference>
<dbReference type="InterPro" id="IPR025714">
    <property type="entry name" value="Methyltranfer_dom"/>
</dbReference>
<feature type="compositionally biased region" description="Low complexity" evidence="1">
    <location>
        <begin position="1829"/>
        <end position="1838"/>
    </location>
</feature>
<accession>D8TUZ0</accession>
<dbReference type="Pfam" id="PF13679">
    <property type="entry name" value="Methyltransf_32"/>
    <property type="match status" value="1"/>
</dbReference>